<feature type="transmembrane region" description="Helical" evidence="9">
    <location>
        <begin position="30"/>
        <end position="54"/>
    </location>
</feature>
<dbReference type="HAMAP" id="MF_00422">
    <property type="entry name" value="SecE"/>
    <property type="match status" value="1"/>
</dbReference>
<name>A0A0R2NFV6_9LACO</name>
<dbReference type="AlphaFoldDB" id="A0A0R2NFV6"/>
<dbReference type="NCBIfam" id="TIGR00964">
    <property type="entry name" value="secE_bact"/>
    <property type="match status" value="1"/>
</dbReference>
<comment type="function">
    <text evidence="9">Essential subunit of the Sec protein translocation channel SecYEG. Clamps together the 2 halves of SecY. May contact the channel plug during translocation.</text>
</comment>
<proteinExistence type="inferred from homology"/>
<keyword evidence="2 9" id="KW-0813">Transport</keyword>
<dbReference type="RefSeq" id="WP_024625379.1">
    <property type="nucleotide sequence ID" value="NZ_AYGX02000175.1"/>
</dbReference>
<reference evidence="10 11" key="1">
    <citation type="journal article" date="2015" name="Genome Announc.">
        <title>Expanding the biotechnology potential of lactobacilli through comparative genomics of 213 strains and associated genera.</title>
        <authorList>
            <person name="Sun Z."/>
            <person name="Harris H.M."/>
            <person name="McCann A."/>
            <person name="Guo C."/>
            <person name="Argimon S."/>
            <person name="Zhang W."/>
            <person name="Yang X."/>
            <person name="Jeffery I.B."/>
            <person name="Cooney J.C."/>
            <person name="Kagawa T.F."/>
            <person name="Liu W."/>
            <person name="Song Y."/>
            <person name="Salvetti E."/>
            <person name="Wrobel A."/>
            <person name="Rasinkangas P."/>
            <person name="Parkhill J."/>
            <person name="Rea M.C."/>
            <person name="O'Sullivan O."/>
            <person name="Ritari J."/>
            <person name="Douillard F.P."/>
            <person name="Paul Ross R."/>
            <person name="Yang R."/>
            <person name="Briner A.E."/>
            <person name="Felis G.E."/>
            <person name="de Vos W.M."/>
            <person name="Barrangou R."/>
            <person name="Klaenhammer T.R."/>
            <person name="Caufield P.W."/>
            <person name="Cui Y."/>
            <person name="Zhang H."/>
            <person name="O'Toole P.W."/>
        </authorList>
    </citation>
    <scope>NUCLEOTIDE SEQUENCE [LARGE SCALE GENOMIC DNA]</scope>
    <source>
        <strain evidence="10 11">DSM 21115</strain>
    </source>
</reference>
<keyword evidence="11" id="KW-1185">Reference proteome</keyword>
<keyword evidence="5 9" id="KW-0653">Protein transport</keyword>
<comment type="similarity">
    <text evidence="9">Belongs to the SecE/SEC61-gamma family.</text>
</comment>
<dbReference type="GO" id="GO:0008320">
    <property type="term" value="F:protein transmembrane transporter activity"/>
    <property type="evidence" value="ECO:0007669"/>
    <property type="project" value="UniProtKB-UniRule"/>
</dbReference>
<evidence type="ECO:0000313" key="10">
    <source>
        <dbReference type="EMBL" id="KRO22531.1"/>
    </source>
</evidence>
<gene>
    <name evidence="9" type="primary">secE</name>
    <name evidence="10" type="ORF">DY78_GL002052</name>
</gene>
<evidence type="ECO:0000256" key="3">
    <source>
        <dbReference type="ARBA" id="ARBA00022475"/>
    </source>
</evidence>
<dbReference type="PANTHER" id="PTHR33910:SF1">
    <property type="entry name" value="PROTEIN TRANSLOCASE SUBUNIT SECE"/>
    <property type="match status" value="1"/>
</dbReference>
<evidence type="ECO:0000256" key="6">
    <source>
        <dbReference type="ARBA" id="ARBA00022989"/>
    </source>
</evidence>
<comment type="subcellular location">
    <subcellularLocation>
        <location evidence="9">Cell membrane</location>
        <topology evidence="9">Single-pass membrane protein</topology>
    </subcellularLocation>
    <subcellularLocation>
        <location evidence="1">Membrane</location>
    </subcellularLocation>
</comment>
<dbReference type="GO" id="GO:0005886">
    <property type="term" value="C:plasma membrane"/>
    <property type="evidence" value="ECO:0007669"/>
    <property type="project" value="UniProtKB-SubCell"/>
</dbReference>
<dbReference type="GO" id="GO:0009306">
    <property type="term" value="P:protein secretion"/>
    <property type="evidence" value="ECO:0007669"/>
    <property type="project" value="UniProtKB-UniRule"/>
</dbReference>
<evidence type="ECO:0000256" key="4">
    <source>
        <dbReference type="ARBA" id="ARBA00022692"/>
    </source>
</evidence>
<organism evidence="10 11">
    <name type="scientific">Lactiplantibacillus fabifermentans DSM 21115</name>
    <dbReference type="NCBI Taxonomy" id="1413187"/>
    <lineage>
        <taxon>Bacteria</taxon>
        <taxon>Bacillati</taxon>
        <taxon>Bacillota</taxon>
        <taxon>Bacilli</taxon>
        <taxon>Lactobacillales</taxon>
        <taxon>Lactobacillaceae</taxon>
        <taxon>Lactiplantibacillus</taxon>
    </lineage>
</organism>
<evidence type="ECO:0000256" key="1">
    <source>
        <dbReference type="ARBA" id="ARBA00004370"/>
    </source>
</evidence>
<evidence type="ECO:0000256" key="9">
    <source>
        <dbReference type="HAMAP-Rule" id="MF_00422"/>
    </source>
</evidence>
<evidence type="ECO:0000256" key="5">
    <source>
        <dbReference type="ARBA" id="ARBA00022927"/>
    </source>
</evidence>
<keyword evidence="4 9" id="KW-0812">Transmembrane</keyword>
<dbReference type="Pfam" id="PF00584">
    <property type="entry name" value="SecE"/>
    <property type="match status" value="1"/>
</dbReference>
<keyword evidence="3 9" id="KW-1003">Cell membrane</keyword>
<keyword evidence="7 9" id="KW-0811">Translocation</keyword>
<keyword evidence="8 9" id="KW-0472">Membrane</keyword>
<sequence>MRLFKFFGSVGQEMKKVTWPTWKENRRDSWTVISVSLFFAAFFALFDWLIQYLLNLLTSFH</sequence>
<evidence type="ECO:0000313" key="11">
    <source>
        <dbReference type="Proteomes" id="UP000050920"/>
    </source>
</evidence>
<evidence type="ECO:0000256" key="7">
    <source>
        <dbReference type="ARBA" id="ARBA00023010"/>
    </source>
</evidence>
<evidence type="ECO:0000256" key="8">
    <source>
        <dbReference type="ARBA" id="ARBA00023136"/>
    </source>
</evidence>
<protein>
    <recommendedName>
        <fullName evidence="9">Protein translocase subunit SecE</fullName>
    </recommendedName>
</protein>
<dbReference type="GO" id="GO:0043952">
    <property type="term" value="P:protein transport by the Sec complex"/>
    <property type="evidence" value="ECO:0007669"/>
    <property type="project" value="UniProtKB-UniRule"/>
</dbReference>
<dbReference type="InterPro" id="IPR005807">
    <property type="entry name" value="SecE_bac"/>
</dbReference>
<dbReference type="GO" id="GO:0006605">
    <property type="term" value="P:protein targeting"/>
    <property type="evidence" value="ECO:0007669"/>
    <property type="project" value="UniProtKB-UniRule"/>
</dbReference>
<dbReference type="InterPro" id="IPR038379">
    <property type="entry name" value="SecE_sf"/>
</dbReference>
<dbReference type="PANTHER" id="PTHR33910">
    <property type="entry name" value="PROTEIN TRANSLOCASE SUBUNIT SECE"/>
    <property type="match status" value="1"/>
</dbReference>
<comment type="subunit">
    <text evidence="9">Component of the Sec protein translocase complex. Heterotrimer consisting of SecY, SecE and SecG subunits. The heterotrimers can form oligomers, although 1 heterotrimer is thought to be able to translocate proteins. Interacts with the ribosome. Interacts with SecDF, and other proteins may be involved. Interacts with SecA.</text>
</comment>
<dbReference type="Proteomes" id="UP000050920">
    <property type="component" value="Unassembled WGS sequence"/>
</dbReference>
<accession>A0A0R2NFV6</accession>
<evidence type="ECO:0000256" key="2">
    <source>
        <dbReference type="ARBA" id="ARBA00022448"/>
    </source>
</evidence>
<dbReference type="GO" id="GO:0065002">
    <property type="term" value="P:intracellular protein transmembrane transport"/>
    <property type="evidence" value="ECO:0007669"/>
    <property type="project" value="UniProtKB-UniRule"/>
</dbReference>
<dbReference type="Gene3D" id="1.20.5.1030">
    <property type="entry name" value="Preprotein translocase secy subunit"/>
    <property type="match status" value="1"/>
</dbReference>
<comment type="caution">
    <text evidence="10">The sequence shown here is derived from an EMBL/GenBank/DDBJ whole genome shotgun (WGS) entry which is preliminary data.</text>
</comment>
<keyword evidence="6 9" id="KW-1133">Transmembrane helix</keyword>
<dbReference type="EMBL" id="AYGX02000175">
    <property type="protein sequence ID" value="KRO22531.1"/>
    <property type="molecule type" value="Genomic_DNA"/>
</dbReference>
<dbReference type="InterPro" id="IPR001901">
    <property type="entry name" value="Translocase_SecE/Sec61-g"/>
</dbReference>